<keyword evidence="1" id="KW-0472">Membrane</keyword>
<feature type="transmembrane region" description="Helical" evidence="1">
    <location>
        <begin position="166"/>
        <end position="184"/>
    </location>
</feature>
<evidence type="ECO:0000256" key="1">
    <source>
        <dbReference type="SAM" id="Phobius"/>
    </source>
</evidence>
<dbReference type="GO" id="GO:0016787">
    <property type="term" value="F:hydrolase activity"/>
    <property type="evidence" value="ECO:0007669"/>
    <property type="project" value="UniProtKB-KW"/>
</dbReference>
<feature type="transmembrane region" description="Helical" evidence="1">
    <location>
        <begin position="95"/>
        <end position="113"/>
    </location>
</feature>
<name>A0ABW0S148_9BURK</name>
<feature type="domain" description="CAAX prenyl protease 2/Lysostaphin resistance protein A-like" evidence="2">
    <location>
        <begin position="95"/>
        <end position="179"/>
    </location>
</feature>
<evidence type="ECO:0000259" key="2">
    <source>
        <dbReference type="Pfam" id="PF02517"/>
    </source>
</evidence>
<keyword evidence="1" id="KW-0812">Transmembrane</keyword>
<comment type="caution">
    <text evidence="3">The sequence shown here is derived from an EMBL/GenBank/DDBJ whole genome shotgun (WGS) entry which is preliminary data.</text>
</comment>
<dbReference type="EMBL" id="JBHSMZ010000016">
    <property type="protein sequence ID" value="MFC5550771.1"/>
    <property type="molecule type" value="Genomic_DNA"/>
</dbReference>
<dbReference type="RefSeq" id="WP_379773877.1">
    <property type="nucleotide sequence ID" value="NZ_JBHSMZ010000016.1"/>
</dbReference>
<feature type="transmembrane region" description="Helical" evidence="1">
    <location>
        <begin position="205"/>
        <end position="224"/>
    </location>
</feature>
<gene>
    <name evidence="3" type="ORF">ACFPO9_19815</name>
</gene>
<reference evidence="4" key="1">
    <citation type="journal article" date="2019" name="Int. J. Syst. Evol. Microbiol.">
        <title>The Global Catalogue of Microorganisms (GCM) 10K type strain sequencing project: providing services to taxonomists for standard genome sequencing and annotation.</title>
        <authorList>
            <consortium name="The Broad Institute Genomics Platform"/>
            <consortium name="The Broad Institute Genome Sequencing Center for Infectious Disease"/>
            <person name="Wu L."/>
            <person name="Ma J."/>
        </authorList>
    </citation>
    <scope>NUCLEOTIDE SEQUENCE [LARGE SCALE GENOMIC DNA]</scope>
    <source>
        <strain evidence="4">CGMCC 4.5798</strain>
    </source>
</reference>
<sequence length="236" mass="25697">MLAFLCLIAIFFTKAVFYPMSGPPETLGIAAGVMVIASLFLTRWSIRRRAGEYQWVSSLVILGLYLGTFITFVCAVVPLSQVIEATIAPLAARMTIYAFVQAFGTAALEEVIFREFIQQQLAEKLTARMAVVITTVVFYLMHLTLLPTPLLFGLAAGVLRAYSGNLVASIILHTMTNTIGYIAVSKLALMSEHALDDLTWSQLLMSANSVSLITAAIAAFVILIRKEPTPVPLSYA</sequence>
<feature type="transmembrane region" description="Helical" evidence="1">
    <location>
        <begin position="125"/>
        <end position="146"/>
    </location>
</feature>
<feature type="transmembrane region" description="Helical" evidence="1">
    <location>
        <begin position="27"/>
        <end position="46"/>
    </location>
</feature>
<keyword evidence="1" id="KW-1133">Transmembrane helix</keyword>
<proteinExistence type="predicted"/>
<dbReference type="InterPro" id="IPR003675">
    <property type="entry name" value="Rce1/LyrA-like_dom"/>
</dbReference>
<accession>A0ABW0S148</accession>
<dbReference type="Pfam" id="PF02517">
    <property type="entry name" value="Rce1-like"/>
    <property type="match status" value="1"/>
</dbReference>
<protein>
    <submittedName>
        <fullName evidence="3">CPBP family intramembrane glutamic endopeptidase</fullName>
        <ecNumber evidence="3">3.4.-.-</ecNumber>
    </submittedName>
</protein>
<dbReference type="Proteomes" id="UP001596086">
    <property type="component" value="Unassembled WGS sequence"/>
</dbReference>
<dbReference type="EC" id="3.4.-.-" evidence="3"/>
<organism evidence="3 4">
    <name type="scientific">Massilia aerilata</name>
    <dbReference type="NCBI Taxonomy" id="453817"/>
    <lineage>
        <taxon>Bacteria</taxon>
        <taxon>Pseudomonadati</taxon>
        <taxon>Pseudomonadota</taxon>
        <taxon>Betaproteobacteria</taxon>
        <taxon>Burkholderiales</taxon>
        <taxon>Oxalobacteraceae</taxon>
        <taxon>Telluria group</taxon>
        <taxon>Massilia</taxon>
    </lineage>
</organism>
<evidence type="ECO:0000313" key="3">
    <source>
        <dbReference type="EMBL" id="MFC5550771.1"/>
    </source>
</evidence>
<keyword evidence="4" id="KW-1185">Reference proteome</keyword>
<keyword evidence="3" id="KW-0378">Hydrolase</keyword>
<evidence type="ECO:0000313" key="4">
    <source>
        <dbReference type="Proteomes" id="UP001596086"/>
    </source>
</evidence>
<feature type="transmembrane region" description="Helical" evidence="1">
    <location>
        <begin position="58"/>
        <end position="83"/>
    </location>
</feature>